<dbReference type="PANTHER" id="PTHR39328:SF1">
    <property type="entry name" value="BLL2871 PROTEIN"/>
    <property type="match status" value="1"/>
</dbReference>
<evidence type="ECO:0000313" key="2">
    <source>
        <dbReference type="Proteomes" id="UP001597139"/>
    </source>
</evidence>
<dbReference type="SUPFAM" id="SSF56235">
    <property type="entry name" value="N-terminal nucleophile aminohydrolases (Ntn hydrolases)"/>
    <property type="match status" value="1"/>
</dbReference>
<dbReference type="Proteomes" id="UP001597139">
    <property type="component" value="Unassembled WGS sequence"/>
</dbReference>
<evidence type="ECO:0000313" key="1">
    <source>
        <dbReference type="EMBL" id="MFD1567923.1"/>
    </source>
</evidence>
<organism evidence="1 2">
    <name type="scientific">Halolamina litorea</name>
    <dbReference type="NCBI Taxonomy" id="1515593"/>
    <lineage>
        <taxon>Archaea</taxon>
        <taxon>Methanobacteriati</taxon>
        <taxon>Methanobacteriota</taxon>
        <taxon>Stenosarchaea group</taxon>
        <taxon>Halobacteria</taxon>
        <taxon>Halobacteriales</taxon>
        <taxon>Haloferacaceae</taxon>
    </lineage>
</organism>
<comment type="caution">
    <text evidence="1">The sequence shown here is derived from an EMBL/GenBank/DDBJ whole genome shotgun (WGS) entry which is preliminary data.</text>
</comment>
<name>A0ABD6BT91_9EURY</name>
<sequence length="229" mass="24083">MTVSIAARDPSTDQYGVAVASAFPAVGAVCPWVSEKGAVATQSWDAGADYGDPLVSLLDRGLSLPAAAKALIAERSGSAGLQLHGIDAEGNTYVHTGEKCIEHAGHAVGEHYTVAGDLLAGPDVIDATADAFECATGRFTDRLLTALEASEAAGGDTRGDTLSAALLVHAEPSKLYHNLRVDTPGSPVSDLREAYEGAVETERSMDDDEMERFWGDSVPDSIREYTLRY</sequence>
<accession>A0ABD6BT91</accession>
<proteinExistence type="predicted"/>
<dbReference type="AlphaFoldDB" id="A0ABD6BT91"/>
<dbReference type="Gene3D" id="3.60.20.10">
    <property type="entry name" value="Glutamine Phosphoribosylpyrophosphate, subunit 1, domain 1"/>
    <property type="match status" value="1"/>
</dbReference>
<dbReference type="EMBL" id="JBHUCZ010000009">
    <property type="protein sequence ID" value="MFD1567923.1"/>
    <property type="molecule type" value="Genomic_DNA"/>
</dbReference>
<dbReference type="InterPro" id="IPR029055">
    <property type="entry name" value="Ntn_hydrolases_N"/>
</dbReference>
<dbReference type="InterPro" id="IPR010430">
    <property type="entry name" value="DUF1028"/>
</dbReference>
<keyword evidence="2" id="KW-1185">Reference proteome</keyword>
<dbReference type="Pfam" id="PF06267">
    <property type="entry name" value="DUF1028"/>
    <property type="match status" value="1"/>
</dbReference>
<reference evidence="1 2" key="1">
    <citation type="journal article" date="2019" name="Int. J. Syst. Evol. Microbiol.">
        <title>The Global Catalogue of Microorganisms (GCM) 10K type strain sequencing project: providing services to taxonomists for standard genome sequencing and annotation.</title>
        <authorList>
            <consortium name="The Broad Institute Genomics Platform"/>
            <consortium name="The Broad Institute Genome Sequencing Center for Infectious Disease"/>
            <person name="Wu L."/>
            <person name="Ma J."/>
        </authorList>
    </citation>
    <scope>NUCLEOTIDE SEQUENCE [LARGE SCALE GENOMIC DNA]</scope>
    <source>
        <strain evidence="1 2">CGMCC 1.12859</strain>
    </source>
</reference>
<gene>
    <name evidence="1" type="ORF">ACFSAU_10505</name>
</gene>
<dbReference type="PANTHER" id="PTHR39328">
    <property type="entry name" value="BLL2871 PROTEIN"/>
    <property type="match status" value="1"/>
</dbReference>
<dbReference type="RefSeq" id="WP_267646904.1">
    <property type="nucleotide sequence ID" value="NZ_JANHGR010000001.1"/>
</dbReference>
<protein>
    <submittedName>
        <fullName evidence="1">DUF1028 domain-containing protein</fullName>
    </submittedName>
</protein>